<proteinExistence type="predicted"/>
<reference evidence="1 2" key="1">
    <citation type="journal article" date="2018" name="Front. Plant Sci.">
        <title>Red Clover (Trifolium pratense) and Zigzag Clover (T. medium) - A Picture of Genomic Similarities and Differences.</title>
        <authorList>
            <person name="Dluhosova J."/>
            <person name="Istvanek J."/>
            <person name="Nedelnik J."/>
            <person name="Repkova J."/>
        </authorList>
    </citation>
    <scope>NUCLEOTIDE SEQUENCE [LARGE SCALE GENOMIC DNA]</scope>
    <source>
        <strain evidence="2">cv. 10/8</strain>
        <tissue evidence="1">Leaf</tissue>
    </source>
</reference>
<evidence type="ECO:0000313" key="1">
    <source>
        <dbReference type="EMBL" id="MCI48360.1"/>
    </source>
</evidence>
<keyword evidence="2" id="KW-1185">Reference proteome</keyword>
<accession>A0A392SKA3</accession>
<protein>
    <submittedName>
        <fullName evidence="1">Uncharacterized protein</fullName>
    </submittedName>
</protein>
<comment type="caution">
    <text evidence="1">The sequence shown here is derived from an EMBL/GenBank/DDBJ whole genome shotgun (WGS) entry which is preliminary data.</text>
</comment>
<organism evidence="1 2">
    <name type="scientific">Trifolium medium</name>
    <dbReference type="NCBI Taxonomy" id="97028"/>
    <lineage>
        <taxon>Eukaryota</taxon>
        <taxon>Viridiplantae</taxon>
        <taxon>Streptophyta</taxon>
        <taxon>Embryophyta</taxon>
        <taxon>Tracheophyta</taxon>
        <taxon>Spermatophyta</taxon>
        <taxon>Magnoliopsida</taxon>
        <taxon>eudicotyledons</taxon>
        <taxon>Gunneridae</taxon>
        <taxon>Pentapetalae</taxon>
        <taxon>rosids</taxon>
        <taxon>fabids</taxon>
        <taxon>Fabales</taxon>
        <taxon>Fabaceae</taxon>
        <taxon>Papilionoideae</taxon>
        <taxon>50 kb inversion clade</taxon>
        <taxon>NPAAA clade</taxon>
        <taxon>Hologalegina</taxon>
        <taxon>IRL clade</taxon>
        <taxon>Trifolieae</taxon>
        <taxon>Trifolium</taxon>
    </lineage>
</organism>
<evidence type="ECO:0000313" key="2">
    <source>
        <dbReference type="Proteomes" id="UP000265520"/>
    </source>
</evidence>
<dbReference type="EMBL" id="LXQA010385660">
    <property type="protein sequence ID" value="MCI48360.1"/>
    <property type="molecule type" value="Genomic_DNA"/>
</dbReference>
<dbReference type="AlphaFoldDB" id="A0A392SKA3"/>
<feature type="non-terminal residue" evidence="1">
    <location>
        <position position="42"/>
    </location>
</feature>
<sequence>MFNSDGYDMKVHLKEQFRQFVYPETMTMCPPPDKVKTKGAPK</sequence>
<name>A0A392SKA3_9FABA</name>
<dbReference type="Proteomes" id="UP000265520">
    <property type="component" value="Unassembled WGS sequence"/>
</dbReference>